<comment type="caution">
    <text evidence="1">The sequence shown here is derived from an EMBL/GenBank/DDBJ whole genome shotgun (WGS) entry which is preliminary data.</text>
</comment>
<evidence type="ECO:0000313" key="1">
    <source>
        <dbReference type="EMBL" id="KAF7363182.1"/>
    </source>
</evidence>
<evidence type="ECO:0000313" key="2">
    <source>
        <dbReference type="Proteomes" id="UP000620124"/>
    </source>
</evidence>
<proteinExistence type="predicted"/>
<accession>A0A8H6YQ92</accession>
<dbReference type="EMBL" id="JACAZI010000004">
    <property type="protein sequence ID" value="KAF7363182.1"/>
    <property type="molecule type" value="Genomic_DNA"/>
</dbReference>
<dbReference type="Proteomes" id="UP000620124">
    <property type="component" value="Unassembled WGS sequence"/>
</dbReference>
<name>A0A8H6YQ92_9AGAR</name>
<reference evidence="1" key="1">
    <citation type="submission" date="2020-05" db="EMBL/GenBank/DDBJ databases">
        <title>Mycena genomes resolve the evolution of fungal bioluminescence.</title>
        <authorList>
            <person name="Tsai I.J."/>
        </authorList>
    </citation>
    <scope>NUCLEOTIDE SEQUENCE</scope>
    <source>
        <strain evidence="1">CCC161011</strain>
    </source>
</reference>
<sequence length="198" mass="21693">MCSSSDARCSPLRSSPALRPKTKVILLGNVIVNERVLNSAVCILFCSSIDKDDANYRTHATAHITWRRLRTLHHIIVKASIRIIVDRHTESDSTFQFANDLSSIPDDLFLETPPHSAGEGQNRISPHGNTFSLPENSGSITATLFHHLYHSAAADSNSVPFSPADYSLDNALNFNSTFDSNETDLVFGDPGLPTVPYA</sequence>
<protein>
    <submittedName>
        <fullName evidence="1">Uncharacterized protein</fullName>
    </submittedName>
</protein>
<gene>
    <name evidence="1" type="ORF">MVEN_00670800</name>
</gene>
<organism evidence="1 2">
    <name type="scientific">Mycena venus</name>
    <dbReference type="NCBI Taxonomy" id="2733690"/>
    <lineage>
        <taxon>Eukaryota</taxon>
        <taxon>Fungi</taxon>
        <taxon>Dikarya</taxon>
        <taxon>Basidiomycota</taxon>
        <taxon>Agaricomycotina</taxon>
        <taxon>Agaricomycetes</taxon>
        <taxon>Agaricomycetidae</taxon>
        <taxon>Agaricales</taxon>
        <taxon>Marasmiineae</taxon>
        <taxon>Mycenaceae</taxon>
        <taxon>Mycena</taxon>
    </lineage>
</organism>
<keyword evidence="2" id="KW-1185">Reference proteome</keyword>
<dbReference type="AlphaFoldDB" id="A0A8H6YQ92"/>